<proteinExistence type="predicted"/>
<evidence type="ECO:0000313" key="3">
    <source>
        <dbReference type="Proteomes" id="UP001216558"/>
    </source>
</evidence>
<dbReference type="PROSITE" id="PS51186">
    <property type="entry name" value="GNAT"/>
    <property type="match status" value="1"/>
</dbReference>
<dbReference type="Pfam" id="PF00583">
    <property type="entry name" value="Acetyltransf_1"/>
    <property type="match status" value="1"/>
</dbReference>
<accession>A0ABT5JNL1</accession>
<sequence length="262" mass="27868">MSSSTTPVTTDVVSTFVDAWGYMTGQYPGHVHSSDAALAVTLSQTNCSFLNVISVDQPVPDAAVLETVLAKAAQARAQCPHDALLLVCPEWLPAGATDILAANDLSFFMKMWGMSADRLLPPRRPAPALDFRLITDETAGLDLGIINAAAYGVPSETMAVTGTIAQWSGQAYGIVGYEDGRAVTCTLSFVTDEMIYIAMVATLPGLHGRGYAEAAMRRAIAEAQDAGGERRLWLHATEMGRPVYKAMGFADGALLELYGFDA</sequence>
<evidence type="ECO:0000313" key="2">
    <source>
        <dbReference type="EMBL" id="MDC8753945.1"/>
    </source>
</evidence>
<dbReference type="CDD" id="cd04301">
    <property type="entry name" value="NAT_SF"/>
    <property type="match status" value="1"/>
</dbReference>
<keyword evidence="3" id="KW-1185">Reference proteome</keyword>
<gene>
    <name evidence="2" type="ORF">OIK40_04725</name>
</gene>
<evidence type="ECO:0000259" key="1">
    <source>
        <dbReference type="PROSITE" id="PS51186"/>
    </source>
</evidence>
<dbReference type="RefSeq" id="WP_273676651.1">
    <property type="nucleotide sequence ID" value="NZ_JAQQXQ010000003.1"/>
</dbReference>
<dbReference type="SUPFAM" id="SSF55729">
    <property type="entry name" value="Acyl-CoA N-acyltransferases (Nat)"/>
    <property type="match status" value="1"/>
</dbReference>
<protein>
    <submittedName>
        <fullName evidence="2">GNAT family N-acetyltransferase</fullName>
    </submittedName>
</protein>
<dbReference type="InterPro" id="IPR000182">
    <property type="entry name" value="GNAT_dom"/>
</dbReference>
<dbReference type="InterPro" id="IPR016181">
    <property type="entry name" value="Acyl_CoA_acyltransferase"/>
</dbReference>
<reference evidence="2 3" key="1">
    <citation type="submission" date="2022-10" db="EMBL/GenBank/DDBJ databases">
        <title>Erythrobacter sp. sf7 Genome sequencing.</title>
        <authorList>
            <person name="Park S."/>
        </authorList>
    </citation>
    <scope>NUCLEOTIDE SEQUENCE [LARGE SCALE GENOMIC DNA]</scope>
    <source>
        <strain evidence="3">sf7</strain>
    </source>
</reference>
<name>A0ABT5JNL1_9SPHN</name>
<feature type="domain" description="N-acetyltransferase" evidence="1">
    <location>
        <begin position="129"/>
        <end position="262"/>
    </location>
</feature>
<comment type="caution">
    <text evidence="2">The sequence shown here is derived from an EMBL/GenBank/DDBJ whole genome shotgun (WGS) entry which is preliminary data.</text>
</comment>
<dbReference type="EMBL" id="JAQQXQ010000003">
    <property type="protein sequence ID" value="MDC8753945.1"/>
    <property type="molecule type" value="Genomic_DNA"/>
</dbReference>
<organism evidence="2 3">
    <name type="scientific">Erythrobacter fulvus</name>
    <dbReference type="NCBI Taxonomy" id="2987523"/>
    <lineage>
        <taxon>Bacteria</taxon>
        <taxon>Pseudomonadati</taxon>
        <taxon>Pseudomonadota</taxon>
        <taxon>Alphaproteobacteria</taxon>
        <taxon>Sphingomonadales</taxon>
        <taxon>Erythrobacteraceae</taxon>
        <taxon>Erythrobacter/Porphyrobacter group</taxon>
        <taxon>Erythrobacter</taxon>
    </lineage>
</organism>
<dbReference type="Gene3D" id="3.40.630.30">
    <property type="match status" value="1"/>
</dbReference>
<dbReference type="Proteomes" id="UP001216558">
    <property type="component" value="Unassembled WGS sequence"/>
</dbReference>